<dbReference type="GO" id="GO:0016020">
    <property type="term" value="C:membrane"/>
    <property type="evidence" value="ECO:0007669"/>
    <property type="project" value="UniProtKB-SubCell"/>
</dbReference>
<keyword evidence="4" id="KW-0029">Amino-acid transport</keyword>
<evidence type="ECO:0000313" key="9">
    <source>
        <dbReference type="EMBL" id="AEI44760.1"/>
    </source>
</evidence>
<evidence type="ECO:0000259" key="8">
    <source>
        <dbReference type="Pfam" id="PF00324"/>
    </source>
</evidence>
<feature type="transmembrane region" description="Helical" evidence="7">
    <location>
        <begin position="127"/>
        <end position="148"/>
    </location>
</feature>
<feature type="transmembrane region" description="Helical" evidence="7">
    <location>
        <begin position="160"/>
        <end position="184"/>
    </location>
</feature>
<dbReference type="PROSITE" id="PS00218">
    <property type="entry name" value="AMINO_ACID_PERMEASE_1"/>
    <property type="match status" value="1"/>
</dbReference>
<reference evidence="9 10" key="2">
    <citation type="journal article" date="2013" name="Genome Announc.">
        <title>Genome Sequence of Growth-Improving Paenibacillus mucilaginosus Strain KNP414.</title>
        <authorList>
            <person name="Lu J.J."/>
            <person name="Wang J.F."/>
            <person name="Hu X.F."/>
        </authorList>
    </citation>
    <scope>NUCLEOTIDE SEQUENCE [LARGE SCALE GENOMIC DNA]</scope>
    <source>
        <strain evidence="9 10">KNP414</strain>
    </source>
</reference>
<keyword evidence="2" id="KW-0813">Transport</keyword>
<feature type="transmembrane region" description="Helical" evidence="7">
    <location>
        <begin position="414"/>
        <end position="434"/>
    </location>
</feature>
<feature type="transmembrane region" description="Helical" evidence="7">
    <location>
        <begin position="341"/>
        <end position="362"/>
    </location>
</feature>
<evidence type="ECO:0000256" key="6">
    <source>
        <dbReference type="ARBA" id="ARBA00023136"/>
    </source>
</evidence>
<feature type="transmembrane region" description="Helical" evidence="7">
    <location>
        <begin position="296"/>
        <end position="321"/>
    </location>
</feature>
<keyword evidence="6 7" id="KW-0472">Membrane</keyword>
<dbReference type="GO" id="GO:0006865">
    <property type="term" value="P:amino acid transport"/>
    <property type="evidence" value="ECO:0007669"/>
    <property type="project" value="UniProtKB-KW"/>
</dbReference>
<dbReference type="Proteomes" id="UP000006620">
    <property type="component" value="Chromosome"/>
</dbReference>
<feature type="transmembrane region" description="Helical" evidence="7">
    <location>
        <begin position="25"/>
        <end position="44"/>
    </location>
</feature>
<dbReference type="Gene3D" id="1.20.1740.10">
    <property type="entry name" value="Amino acid/polyamine transporter I"/>
    <property type="match status" value="1"/>
</dbReference>
<keyword evidence="3 7" id="KW-0812">Transmembrane</keyword>
<dbReference type="KEGG" id="pms:KNP414_06238"/>
<dbReference type="PANTHER" id="PTHR43495:SF5">
    <property type="entry name" value="GAMMA-AMINOBUTYRIC ACID PERMEASE"/>
    <property type="match status" value="1"/>
</dbReference>
<keyword evidence="5 7" id="KW-1133">Transmembrane helix</keyword>
<reference evidence="10" key="1">
    <citation type="submission" date="2011-06" db="EMBL/GenBank/DDBJ databases">
        <title>Complete genome sequence of Paenibacillus mucilaginosus KNP414.</title>
        <authorList>
            <person name="Wang J."/>
            <person name="Hu S."/>
            <person name="Hu X."/>
            <person name="Zhang B."/>
            <person name="Dong D."/>
            <person name="Zhang S."/>
            <person name="Zhao K."/>
            <person name="Wu D."/>
        </authorList>
    </citation>
    <scope>NUCLEOTIDE SEQUENCE [LARGE SCALE GENOMIC DNA]</scope>
    <source>
        <strain evidence="10">KNP414</strain>
    </source>
</reference>
<proteinExistence type="predicted"/>
<evidence type="ECO:0000256" key="4">
    <source>
        <dbReference type="ARBA" id="ARBA00022970"/>
    </source>
</evidence>
<evidence type="ECO:0000256" key="5">
    <source>
        <dbReference type="ARBA" id="ARBA00022989"/>
    </source>
</evidence>
<dbReference type="EMBL" id="CP002869">
    <property type="protein sequence ID" value="AEI44760.1"/>
    <property type="molecule type" value="Genomic_DNA"/>
</dbReference>
<accession>F8FK79</accession>
<feature type="transmembrane region" description="Helical" evidence="7">
    <location>
        <begin position="204"/>
        <end position="223"/>
    </location>
</feature>
<dbReference type="InterPro" id="IPR004841">
    <property type="entry name" value="AA-permease/SLC12A_dom"/>
</dbReference>
<comment type="subcellular location">
    <subcellularLocation>
        <location evidence="1">Membrane</location>
        <topology evidence="1">Multi-pass membrane protein</topology>
    </subcellularLocation>
</comment>
<organism evidence="9 10">
    <name type="scientific">Paenibacillus mucilaginosus (strain KNP414)</name>
    <dbReference type="NCBI Taxonomy" id="1036673"/>
    <lineage>
        <taxon>Bacteria</taxon>
        <taxon>Bacillati</taxon>
        <taxon>Bacillota</taxon>
        <taxon>Bacilli</taxon>
        <taxon>Bacillales</taxon>
        <taxon>Paenibacillaceae</taxon>
        <taxon>Paenibacillus</taxon>
    </lineage>
</organism>
<evidence type="ECO:0000256" key="7">
    <source>
        <dbReference type="SAM" id="Phobius"/>
    </source>
</evidence>
<dbReference type="AlphaFoldDB" id="F8FK79"/>
<feature type="transmembrane region" description="Helical" evidence="7">
    <location>
        <begin position="89"/>
        <end position="107"/>
    </location>
</feature>
<protein>
    <submittedName>
        <fullName evidence="9">YbgF</fullName>
    </submittedName>
</protein>
<sequence>MTNQDHQQQTHHQTGLQRTMKSRHLYMISLGGVIGTGLFISSGYTINQAGPGGALLAYLVGGFIMYLVMMCLGELSVAMPVTGSFQTYAARYIGPATGFTIGWLYWLGWVVTLGSEFTAAGLMMKRWFPHVPVWLWCVFFVVLLFLLNAMSAKAYAETEYWLASIKLVTIILFIGLGGAAMFGLISPQGGPAPMLSNFTGEGGLFPNGLGAILFTMIAVNFSYQGSELVGIAAGESEEPEKTIPRSIKNTVWRVIFFFVASIFIVAGLIPWKEAGVEESPFVTVFDSIGIPYAADIMNFVILSALLSVANSGLYAASRMLWALSKENMAPGPLGKLSRRGVPLNALLVSIGVACLSLLSSVFAPDTVYLWLVSIAGLTAMLVWMGIAASQYMFRRRFVQEGGDPASLKYRVPMYPLVPVLAFVLCTTACVGLAFDPEQRMALYCGIPFILICYALYYLKYRNALPAGQASEPERAPLDSLPES</sequence>
<dbReference type="PATRIC" id="fig|1036673.3.peg.5800"/>
<dbReference type="PIRSF" id="PIRSF006060">
    <property type="entry name" value="AA_transporter"/>
    <property type="match status" value="1"/>
</dbReference>
<dbReference type="PANTHER" id="PTHR43495">
    <property type="entry name" value="GABA PERMEASE"/>
    <property type="match status" value="1"/>
</dbReference>
<dbReference type="GO" id="GO:0055085">
    <property type="term" value="P:transmembrane transport"/>
    <property type="evidence" value="ECO:0007669"/>
    <property type="project" value="InterPro"/>
</dbReference>
<dbReference type="Pfam" id="PF00324">
    <property type="entry name" value="AA_permease"/>
    <property type="match status" value="1"/>
</dbReference>
<gene>
    <name evidence="9" type="primary">ybgF</name>
    <name evidence="9" type="ordered locus">KNP414_06238</name>
</gene>
<name>F8FK79_PAEMK</name>
<evidence type="ECO:0000256" key="3">
    <source>
        <dbReference type="ARBA" id="ARBA00022692"/>
    </source>
</evidence>
<evidence type="ECO:0000256" key="2">
    <source>
        <dbReference type="ARBA" id="ARBA00022448"/>
    </source>
</evidence>
<feature type="transmembrane region" description="Helical" evidence="7">
    <location>
        <begin position="440"/>
        <end position="458"/>
    </location>
</feature>
<dbReference type="RefSeq" id="WP_013919904.1">
    <property type="nucleotide sequence ID" value="NC_015690.1"/>
</dbReference>
<feature type="transmembrane region" description="Helical" evidence="7">
    <location>
        <begin position="251"/>
        <end position="271"/>
    </location>
</feature>
<evidence type="ECO:0000313" key="10">
    <source>
        <dbReference type="Proteomes" id="UP000006620"/>
    </source>
</evidence>
<feature type="domain" description="Amino acid permease/ SLC12A" evidence="8">
    <location>
        <begin position="24"/>
        <end position="465"/>
    </location>
</feature>
<dbReference type="InterPro" id="IPR004840">
    <property type="entry name" value="Amino_acid_permease_CS"/>
</dbReference>
<feature type="transmembrane region" description="Helical" evidence="7">
    <location>
        <begin position="368"/>
        <end position="393"/>
    </location>
</feature>
<feature type="transmembrane region" description="Helical" evidence="7">
    <location>
        <begin position="56"/>
        <end position="77"/>
    </location>
</feature>
<evidence type="ECO:0000256" key="1">
    <source>
        <dbReference type="ARBA" id="ARBA00004141"/>
    </source>
</evidence>
<dbReference type="FunFam" id="1.20.1740.10:FF:000001">
    <property type="entry name" value="Amino acid permease"/>
    <property type="match status" value="1"/>
</dbReference>
<dbReference type="HOGENOM" id="CLU_007946_9_3_9"/>